<keyword evidence="1" id="KW-0812">Transmembrane</keyword>
<sequence>MLVLGIILLVIGFLTGISILWTIGIVILVIGAVLWVLGAVGHEVGGRRHYW</sequence>
<keyword evidence="3" id="KW-1185">Reference proteome</keyword>
<evidence type="ECO:0000313" key="2">
    <source>
        <dbReference type="EMBL" id="GAA0364247.1"/>
    </source>
</evidence>
<accession>A0ABP3H7Q0</accession>
<keyword evidence="1" id="KW-1133">Transmembrane helix</keyword>
<name>A0ABP3H7Q0_9ACTN</name>
<proteinExistence type="predicted"/>
<feature type="transmembrane region" description="Helical" evidence="1">
    <location>
        <begin position="6"/>
        <end position="38"/>
    </location>
</feature>
<evidence type="ECO:0000256" key="1">
    <source>
        <dbReference type="SAM" id="Phobius"/>
    </source>
</evidence>
<protein>
    <recommendedName>
        <fullName evidence="4">DUF4337 domain-containing protein</fullName>
    </recommendedName>
</protein>
<dbReference type="RefSeq" id="WP_344120699.1">
    <property type="nucleotide sequence ID" value="NZ_BAAABW010000026.1"/>
</dbReference>
<dbReference type="EMBL" id="BAAABW010000026">
    <property type="protein sequence ID" value="GAA0364247.1"/>
    <property type="molecule type" value="Genomic_DNA"/>
</dbReference>
<comment type="caution">
    <text evidence="2">The sequence shown here is derived from an EMBL/GenBank/DDBJ whole genome shotgun (WGS) entry which is preliminary data.</text>
</comment>
<dbReference type="Pfam" id="PF19626">
    <property type="entry name" value="DUF6131"/>
    <property type="match status" value="1"/>
</dbReference>
<keyword evidence="1" id="KW-0472">Membrane</keyword>
<gene>
    <name evidence="2" type="ORF">GCM10010319_47600</name>
</gene>
<dbReference type="InterPro" id="IPR046134">
    <property type="entry name" value="DUF6131"/>
</dbReference>
<organism evidence="2 3">
    <name type="scientific">Streptomyces blastmyceticus</name>
    <dbReference type="NCBI Taxonomy" id="68180"/>
    <lineage>
        <taxon>Bacteria</taxon>
        <taxon>Bacillati</taxon>
        <taxon>Actinomycetota</taxon>
        <taxon>Actinomycetes</taxon>
        <taxon>Kitasatosporales</taxon>
        <taxon>Streptomycetaceae</taxon>
        <taxon>Streptomyces</taxon>
    </lineage>
</organism>
<evidence type="ECO:0008006" key="4">
    <source>
        <dbReference type="Google" id="ProtNLM"/>
    </source>
</evidence>
<evidence type="ECO:0000313" key="3">
    <source>
        <dbReference type="Proteomes" id="UP001500063"/>
    </source>
</evidence>
<dbReference type="Proteomes" id="UP001500063">
    <property type="component" value="Unassembled WGS sequence"/>
</dbReference>
<reference evidence="3" key="1">
    <citation type="journal article" date="2019" name="Int. J. Syst. Evol. Microbiol.">
        <title>The Global Catalogue of Microorganisms (GCM) 10K type strain sequencing project: providing services to taxonomists for standard genome sequencing and annotation.</title>
        <authorList>
            <consortium name="The Broad Institute Genomics Platform"/>
            <consortium name="The Broad Institute Genome Sequencing Center for Infectious Disease"/>
            <person name="Wu L."/>
            <person name="Ma J."/>
        </authorList>
    </citation>
    <scope>NUCLEOTIDE SEQUENCE [LARGE SCALE GENOMIC DNA]</scope>
    <source>
        <strain evidence="3">JCM 4565</strain>
    </source>
</reference>